<name>A0ABT4BCD7_9ACTN</name>
<protein>
    <submittedName>
        <fullName evidence="3">SRPBCC family protein</fullName>
    </submittedName>
</protein>
<feature type="domain" description="Activator of Hsp90 ATPase homologue 1/2-like C-terminal" evidence="2">
    <location>
        <begin position="14"/>
        <end position="134"/>
    </location>
</feature>
<reference evidence="3" key="1">
    <citation type="submission" date="2022-11" db="EMBL/GenBank/DDBJ databases">
        <authorList>
            <person name="Somphong A."/>
            <person name="Phongsopitanun W."/>
        </authorList>
    </citation>
    <scope>NUCLEOTIDE SEQUENCE</scope>
    <source>
        <strain evidence="3">Pm04-4</strain>
    </source>
</reference>
<keyword evidence="4" id="KW-1185">Reference proteome</keyword>
<comment type="similarity">
    <text evidence="1">Belongs to the AHA1 family.</text>
</comment>
<organism evidence="3 4">
    <name type="scientific">Paractinoplanes pyxinae</name>
    <dbReference type="NCBI Taxonomy" id="2997416"/>
    <lineage>
        <taxon>Bacteria</taxon>
        <taxon>Bacillati</taxon>
        <taxon>Actinomycetota</taxon>
        <taxon>Actinomycetes</taxon>
        <taxon>Micromonosporales</taxon>
        <taxon>Micromonosporaceae</taxon>
        <taxon>Paractinoplanes</taxon>
    </lineage>
</organism>
<dbReference type="InterPro" id="IPR023393">
    <property type="entry name" value="START-like_dom_sf"/>
</dbReference>
<dbReference type="Proteomes" id="UP001151002">
    <property type="component" value="Unassembled WGS sequence"/>
</dbReference>
<accession>A0ABT4BCD7</accession>
<comment type="caution">
    <text evidence="3">The sequence shown here is derived from an EMBL/GenBank/DDBJ whole genome shotgun (WGS) entry which is preliminary data.</text>
</comment>
<dbReference type="RefSeq" id="WP_267568755.1">
    <property type="nucleotide sequence ID" value="NZ_JAPNTZ010000019.1"/>
</dbReference>
<dbReference type="SUPFAM" id="SSF55961">
    <property type="entry name" value="Bet v1-like"/>
    <property type="match status" value="1"/>
</dbReference>
<evidence type="ECO:0000259" key="2">
    <source>
        <dbReference type="Pfam" id="PF08327"/>
    </source>
</evidence>
<sequence length="141" mass="15822">MEIGSIERELYIEASPEVVFEVVSDPKHVSRWWPDEAHYEPVPGSTGEISFGGTKVEAFTVVEAQPPRTFSFRWTHPAGEAATPGNSLFVTFELTPSGAGTVLKLTETGFREEETRRDHVNGWNYFLPRIAPYVATLRVRP</sequence>
<evidence type="ECO:0000313" key="4">
    <source>
        <dbReference type="Proteomes" id="UP001151002"/>
    </source>
</evidence>
<proteinExistence type="inferred from homology"/>
<evidence type="ECO:0000256" key="1">
    <source>
        <dbReference type="ARBA" id="ARBA00006817"/>
    </source>
</evidence>
<evidence type="ECO:0000313" key="3">
    <source>
        <dbReference type="EMBL" id="MCY1144188.1"/>
    </source>
</evidence>
<dbReference type="Gene3D" id="3.30.530.20">
    <property type="match status" value="1"/>
</dbReference>
<gene>
    <name evidence="3" type="ORF">OWR29_39870</name>
</gene>
<dbReference type="EMBL" id="JAPNTZ010000019">
    <property type="protein sequence ID" value="MCY1144188.1"/>
    <property type="molecule type" value="Genomic_DNA"/>
</dbReference>
<dbReference type="InterPro" id="IPR013538">
    <property type="entry name" value="ASHA1/2-like_C"/>
</dbReference>
<dbReference type="CDD" id="cd08898">
    <property type="entry name" value="SRPBCC_CalC_Aha1-like_5"/>
    <property type="match status" value="1"/>
</dbReference>
<dbReference type="Pfam" id="PF08327">
    <property type="entry name" value="AHSA1"/>
    <property type="match status" value="1"/>
</dbReference>